<evidence type="ECO:0000259" key="2">
    <source>
        <dbReference type="Pfam" id="PF00149"/>
    </source>
</evidence>
<dbReference type="GO" id="GO:0005737">
    <property type="term" value="C:cytoplasm"/>
    <property type="evidence" value="ECO:0007669"/>
    <property type="project" value="TreeGrafter"/>
</dbReference>
<feature type="transmembrane region" description="Helical" evidence="1">
    <location>
        <begin position="7"/>
        <end position="27"/>
    </location>
</feature>
<proteinExistence type="predicted"/>
<dbReference type="EMBL" id="KV460211">
    <property type="protein sequence ID" value="OBT99721.2"/>
    <property type="molecule type" value="Genomic_DNA"/>
</dbReference>
<dbReference type="AlphaFoldDB" id="A0A1B8GV53"/>
<dbReference type="PANTHER" id="PTHR32440:SF0">
    <property type="entry name" value="PHOSPHATASE DCR2-RELATED"/>
    <property type="match status" value="1"/>
</dbReference>
<dbReference type="GeneID" id="28835372"/>
<dbReference type="Proteomes" id="UP000091956">
    <property type="component" value="Unassembled WGS sequence"/>
</dbReference>
<dbReference type="Gene3D" id="3.60.21.10">
    <property type="match status" value="1"/>
</dbReference>
<dbReference type="STRING" id="342668.A0A1B8GV53"/>
<dbReference type="RefSeq" id="XP_018133454.2">
    <property type="nucleotide sequence ID" value="XM_018271501.2"/>
</dbReference>
<dbReference type="InterPro" id="IPR004843">
    <property type="entry name" value="Calcineurin-like_PHP"/>
</dbReference>
<evidence type="ECO:0000313" key="4">
    <source>
        <dbReference type="Proteomes" id="UP000091956"/>
    </source>
</evidence>
<reference evidence="4" key="2">
    <citation type="journal article" date="2018" name="Nat. Commun.">
        <title>Extreme sensitivity to ultraviolet light in the fungal pathogen causing white-nose syndrome of bats.</title>
        <authorList>
            <person name="Palmer J.M."/>
            <person name="Drees K.P."/>
            <person name="Foster J.T."/>
            <person name="Lindner D.L."/>
        </authorList>
    </citation>
    <scope>NUCLEOTIDE SEQUENCE [LARGE SCALE GENOMIC DNA]</scope>
    <source>
        <strain evidence="4">UAMH 10579</strain>
    </source>
</reference>
<dbReference type="PANTHER" id="PTHR32440">
    <property type="entry name" value="PHOSPHATASE DCR2-RELATED-RELATED"/>
    <property type="match status" value="1"/>
</dbReference>
<dbReference type="Pfam" id="PF00149">
    <property type="entry name" value="Metallophos"/>
    <property type="match status" value="1"/>
</dbReference>
<sequence length="547" mass="60828">MMTRRYVRAIIQLSTATVIGIILLFLLDSRFRVLPASVHTLLPAHHAGLVITDVTVKTCSTVNLFTSCKSPGETWHRIEKDLYLGTAWVNSGYVFVERKKEEDLLPDDKIVVDLAVSRLVPANGAKDEAGGQWESRPAGIWIKRSGRRHASDSNHAVTSVDILFGPDAVEPRKGWEIKDMALLLDSGVEKHGARISIRRGKPAPIRKTVPRINDNGKFKILQVADLHLSTGVGECRDAFPENGGPCEADTRTLEFIGKILDNEKPDLVVLSGDQVNGDTAPDAQTAIFKFAELFIKRKIPYATIFGNHDDEKTLSRSGQMELIESLPYSISEAGPEEISGVGNYYVEVLARGSSKHSALTLYLLDTHAYTPDERNYEGYDWLKQNQIDWFKSTAQGLKKAHREYTKVHMDLAFIHIPLPEYVTPNMTVVGGVLEYVTAPKFNSGFGDALVEEGILMVSCGHDHANDYCGLAMQKERPALWMCYGGGSGFGGYGGYGGYHRRVRLFDIDMNEARITTYKRLEYGETEKRIDEQIIVEGGKVVKPVPRD</sequence>
<keyword evidence="1" id="KW-0812">Transmembrane</keyword>
<dbReference type="GO" id="GO:0004721">
    <property type="term" value="F:phosphoprotein phosphatase activity"/>
    <property type="evidence" value="ECO:0007669"/>
    <property type="project" value="TreeGrafter"/>
</dbReference>
<accession>A0A1B8GV53</accession>
<evidence type="ECO:0000313" key="3">
    <source>
        <dbReference type="EMBL" id="OBT99721.2"/>
    </source>
</evidence>
<keyword evidence="4" id="KW-1185">Reference proteome</keyword>
<organism evidence="3 4">
    <name type="scientific">Pseudogymnoascus verrucosus</name>
    <dbReference type="NCBI Taxonomy" id="342668"/>
    <lineage>
        <taxon>Eukaryota</taxon>
        <taxon>Fungi</taxon>
        <taxon>Dikarya</taxon>
        <taxon>Ascomycota</taxon>
        <taxon>Pezizomycotina</taxon>
        <taxon>Leotiomycetes</taxon>
        <taxon>Thelebolales</taxon>
        <taxon>Thelebolaceae</taxon>
        <taxon>Pseudogymnoascus</taxon>
    </lineage>
</organism>
<keyword evidence="1" id="KW-1133">Transmembrane helix</keyword>
<evidence type="ECO:0000256" key="1">
    <source>
        <dbReference type="SAM" id="Phobius"/>
    </source>
</evidence>
<dbReference type="FunFam" id="3.60.21.10:FF:000054">
    <property type="entry name" value="DCR2p Phosphoesterase"/>
    <property type="match status" value="1"/>
</dbReference>
<feature type="domain" description="Calcineurin-like phosphoesterase" evidence="2">
    <location>
        <begin position="218"/>
        <end position="464"/>
    </location>
</feature>
<keyword evidence="1" id="KW-0472">Membrane</keyword>
<reference evidence="3 4" key="1">
    <citation type="submission" date="2016-03" db="EMBL/GenBank/DDBJ databases">
        <title>Comparative genomics of Pseudogymnoascus destructans, the fungus causing white-nose syndrome of bats.</title>
        <authorList>
            <person name="Palmer J.M."/>
            <person name="Drees K.P."/>
            <person name="Foster J.T."/>
            <person name="Lindner D.L."/>
        </authorList>
    </citation>
    <scope>NUCLEOTIDE SEQUENCE [LARGE SCALE GENOMIC DNA]</scope>
    <source>
        <strain evidence="3 4">UAMH 10579</strain>
    </source>
</reference>
<name>A0A1B8GV53_9PEZI</name>
<gene>
    <name evidence="3" type="ORF">VE01_01986</name>
</gene>
<dbReference type="CDD" id="cd07383">
    <property type="entry name" value="MPP_Dcr2"/>
    <property type="match status" value="1"/>
</dbReference>
<dbReference type="SUPFAM" id="SSF56300">
    <property type="entry name" value="Metallo-dependent phosphatases"/>
    <property type="match status" value="1"/>
</dbReference>
<dbReference type="InterPro" id="IPR029052">
    <property type="entry name" value="Metallo-depent_PP-like"/>
</dbReference>
<protein>
    <recommendedName>
        <fullName evidence="2">Calcineurin-like phosphoesterase domain-containing protein</fullName>
    </recommendedName>
</protein>